<comment type="caution">
    <text evidence="1">The sequence shown here is derived from an EMBL/GenBank/DDBJ whole genome shotgun (WGS) entry which is preliminary data.</text>
</comment>
<gene>
    <name evidence="1" type="ORF">PDE001_LOCUS8266</name>
</gene>
<dbReference type="AlphaFoldDB" id="A0AAV0V461"/>
<name>A0AAV0V461_9STRA</name>
<proteinExistence type="predicted"/>
<evidence type="ECO:0000313" key="2">
    <source>
        <dbReference type="Proteomes" id="UP001162029"/>
    </source>
</evidence>
<keyword evidence="2" id="KW-1185">Reference proteome</keyword>
<dbReference type="EMBL" id="CANTFM010001709">
    <property type="protein sequence ID" value="CAI5742459.1"/>
    <property type="molecule type" value="Genomic_DNA"/>
</dbReference>
<dbReference type="PANTHER" id="PTHR37067:SF3">
    <property type="entry name" value="PX DOMAIN-CONTAINING PROTEIN"/>
    <property type="match status" value="1"/>
</dbReference>
<accession>A0AAV0V461</accession>
<evidence type="ECO:0000313" key="1">
    <source>
        <dbReference type="EMBL" id="CAI5742459.1"/>
    </source>
</evidence>
<dbReference type="PANTHER" id="PTHR37067">
    <property type="entry name" value="PX DOMAIN-CONTAINING PROTEIN"/>
    <property type="match status" value="1"/>
</dbReference>
<protein>
    <submittedName>
        <fullName evidence="1">Uncharacterized protein</fullName>
    </submittedName>
</protein>
<dbReference type="Proteomes" id="UP001162029">
    <property type="component" value="Unassembled WGS sequence"/>
</dbReference>
<reference evidence="1" key="1">
    <citation type="submission" date="2022-12" db="EMBL/GenBank/DDBJ databases">
        <authorList>
            <person name="Webb A."/>
        </authorList>
    </citation>
    <scope>NUCLEOTIDE SEQUENCE</scope>
    <source>
        <strain evidence="1">Pd1</strain>
    </source>
</reference>
<sequence>MVALNKTGVIAFMLETNAPSVMIINTTDAPIVDLAAETLATFGVNMIDSLLELSTALGDESSPSASRGPSDLKMTDPIVRNFLSEEDIVIMDQELEAQLRAAARESILSAALVKCNADTPFQEAWALIEHRFKLLEGFAGGFASVFSCTPIAAHGSTSDLALCHSEMNTDQVLLANFSLEGTLHAQQFPALTALNENFDSKASRKNTAAASLTTEL</sequence>
<organism evidence="1 2">
    <name type="scientific">Peronospora destructor</name>
    <dbReference type="NCBI Taxonomy" id="86335"/>
    <lineage>
        <taxon>Eukaryota</taxon>
        <taxon>Sar</taxon>
        <taxon>Stramenopiles</taxon>
        <taxon>Oomycota</taxon>
        <taxon>Peronosporomycetes</taxon>
        <taxon>Peronosporales</taxon>
        <taxon>Peronosporaceae</taxon>
        <taxon>Peronospora</taxon>
    </lineage>
</organism>